<gene>
    <name evidence="1" type="ORF">ENM60_01715</name>
</gene>
<proteinExistence type="predicted"/>
<dbReference type="AlphaFoldDB" id="A0A7J3XXU9"/>
<reference evidence="1" key="1">
    <citation type="journal article" date="2020" name="mSystems">
        <title>Genome- and Community-Level Interaction Insights into Carbon Utilization and Element Cycling Functions of Hydrothermarchaeota in Hydrothermal Sediment.</title>
        <authorList>
            <person name="Zhou Z."/>
            <person name="Liu Y."/>
            <person name="Xu W."/>
            <person name="Pan J."/>
            <person name="Luo Z.H."/>
            <person name="Li M."/>
        </authorList>
    </citation>
    <scope>NUCLEOTIDE SEQUENCE [LARGE SCALE GENOMIC DNA]</scope>
    <source>
        <strain evidence="1">SpSt-110</strain>
    </source>
</reference>
<evidence type="ECO:0000313" key="1">
    <source>
        <dbReference type="EMBL" id="HHP67500.1"/>
    </source>
</evidence>
<comment type="caution">
    <text evidence="1">The sequence shown here is derived from an EMBL/GenBank/DDBJ whole genome shotgun (WGS) entry which is preliminary data.</text>
</comment>
<name>A0A7J3XXU9_9CREN</name>
<protein>
    <submittedName>
        <fullName evidence="1">Uncharacterized protein</fullName>
    </submittedName>
</protein>
<sequence length="124" mass="13596">MSQEKKETGEAKESKIEISKLLAVVPPASELKKKETSLKEKRIRVQHDPGVDPSKLKIPSELAKILGVKDGDTVELVVAGKRKFTYTAQVFESNDLNIVLAHPDELVRNGVANNSIATVRKAHA</sequence>
<dbReference type="EMBL" id="DRYK01000026">
    <property type="protein sequence ID" value="HHP67500.1"/>
    <property type="molecule type" value="Genomic_DNA"/>
</dbReference>
<accession>A0A7J3XXU9</accession>
<organism evidence="1">
    <name type="scientific">Thermogladius calderae</name>
    <dbReference type="NCBI Taxonomy" id="1200300"/>
    <lineage>
        <taxon>Archaea</taxon>
        <taxon>Thermoproteota</taxon>
        <taxon>Thermoprotei</taxon>
        <taxon>Desulfurococcales</taxon>
        <taxon>Desulfurococcaceae</taxon>
        <taxon>Thermogladius</taxon>
    </lineage>
</organism>